<dbReference type="RefSeq" id="WP_149729268.1">
    <property type="nucleotide sequence ID" value="NZ_VUJV01000005.1"/>
</dbReference>
<dbReference type="Pfam" id="PF06289">
    <property type="entry name" value="FlbD"/>
    <property type="match status" value="1"/>
</dbReference>
<comment type="caution">
    <text evidence="2">The sequence shown here is derived from an EMBL/GenBank/DDBJ whole genome shotgun (WGS) entry which is preliminary data.</text>
</comment>
<keyword evidence="3" id="KW-1185">Reference proteome</keyword>
<name>A0A5B1LBS0_9ACTN</name>
<keyword evidence="2" id="KW-0282">Flagellum</keyword>
<gene>
    <name evidence="2" type="ORF">F0U44_15495</name>
</gene>
<proteinExistence type="predicted"/>
<dbReference type="Proteomes" id="UP000325003">
    <property type="component" value="Unassembled WGS sequence"/>
</dbReference>
<keyword evidence="2" id="KW-0969">Cilium</keyword>
<evidence type="ECO:0000256" key="1">
    <source>
        <dbReference type="SAM" id="MobiDB-lite"/>
    </source>
</evidence>
<keyword evidence="2" id="KW-0966">Cell projection</keyword>
<feature type="region of interest" description="Disordered" evidence="1">
    <location>
        <begin position="65"/>
        <end position="102"/>
    </location>
</feature>
<feature type="compositionally biased region" description="Basic and acidic residues" evidence="1">
    <location>
        <begin position="66"/>
        <end position="76"/>
    </location>
</feature>
<reference evidence="2 3" key="1">
    <citation type="submission" date="2019-09" db="EMBL/GenBank/DDBJ databases">
        <title>Nocardioides panacisoli sp. nov., isolated from the soil of a ginseng field.</title>
        <authorList>
            <person name="Cho C."/>
        </authorList>
    </citation>
    <scope>NUCLEOTIDE SEQUENCE [LARGE SCALE GENOMIC DNA]</scope>
    <source>
        <strain evidence="2 3">BN130099</strain>
    </source>
</reference>
<dbReference type="InterPro" id="IPR009384">
    <property type="entry name" value="SwrD-like"/>
</dbReference>
<evidence type="ECO:0000313" key="2">
    <source>
        <dbReference type="EMBL" id="KAA1417698.1"/>
    </source>
</evidence>
<protein>
    <submittedName>
        <fullName evidence="2">Flagellar FlbD family protein</fullName>
    </submittedName>
</protein>
<evidence type="ECO:0000313" key="3">
    <source>
        <dbReference type="Proteomes" id="UP000325003"/>
    </source>
</evidence>
<accession>A0A5B1LBS0</accession>
<reference evidence="2 3" key="2">
    <citation type="submission" date="2019-09" db="EMBL/GenBank/DDBJ databases">
        <authorList>
            <person name="Jin C."/>
        </authorList>
    </citation>
    <scope>NUCLEOTIDE SEQUENCE [LARGE SCALE GENOMIC DNA]</scope>
    <source>
        <strain evidence="2 3">BN130099</strain>
    </source>
</reference>
<dbReference type="EMBL" id="VUJV01000005">
    <property type="protein sequence ID" value="KAA1417698.1"/>
    <property type="molecule type" value="Genomic_DNA"/>
</dbReference>
<sequence length="102" mass="11075">MITLTRLSGTVFLLNVDLIERMDATPDTVITLVDGKKYVVCESLDTIRREVVLYRAEILATVASYDTRHPVPEPRHGGHLSAVPSKPTDSGTADPALGGERS</sequence>
<dbReference type="PANTHER" id="PTHR39185:SF1">
    <property type="entry name" value="SWARMING MOTILITY PROTEIN SWRD"/>
    <property type="match status" value="1"/>
</dbReference>
<dbReference type="AlphaFoldDB" id="A0A5B1LBS0"/>
<dbReference type="PANTHER" id="PTHR39185">
    <property type="entry name" value="SWARMING MOTILITY PROTEIN SWRD"/>
    <property type="match status" value="1"/>
</dbReference>
<organism evidence="2 3">
    <name type="scientific">Nocardioides humilatus</name>
    <dbReference type="NCBI Taxonomy" id="2607660"/>
    <lineage>
        <taxon>Bacteria</taxon>
        <taxon>Bacillati</taxon>
        <taxon>Actinomycetota</taxon>
        <taxon>Actinomycetes</taxon>
        <taxon>Propionibacteriales</taxon>
        <taxon>Nocardioidaceae</taxon>
        <taxon>Nocardioides</taxon>
    </lineage>
</organism>